<name>A0A7Z0LLQ0_9GAMM</name>
<evidence type="ECO:0000313" key="6">
    <source>
        <dbReference type="Proteomes" id="UP000586119"/>
    </source>
</evidence>
<accession>A0A7Z0LLQ0</accession>
<feature type="signal peptide" evidence="3">
    <location>
        <begin position="1"/>
        <end position="22"/>
    </location>
</feature>
<feature type="compositionally biased region" description="Basic and acidic residues" evidence="1">
    <location>
        <begin position="627"/>
        <end position="650"/>
    </location>
</feature>
<feature type="compositionally biased region" description="Low complexity" evidence="1">
    <location>
        <begin position="134"/>
        <end position="160"/>
    </location>
</feature>
<dbReference type="NCBIfam" id="TIGR03505">
    <property type="entry name" value="FimV_core"/>
    <property type="match status" value="1"/>
</dbReference>
<feature type="compositionally biased region" description="Polar residues" evidence="1">
    <location>
        <begin position="493"/>
        <end position="504"/>
    </location>
</feature>
<dbReference type="Pfam" id="PF25800">
    <property type="entry name" value="FimV_N"/>
    <property type="match status" value="1"/>
</dbReference>
<feature type="domain" description="FimV N-terminal" evidence="4">
    <location>
        <begin position="23"/>
        <end position="126"/>
    </location>
</feature>
<dbReference type="RefSeq" id="WP_179930594.1">
    <property type="nucleotide sequence ID" value="NZ_JACCDF010000009.1"/>
</dbReference>
<evidence type="ECO:0000256" key="3">
    <source>
        <dbReference type="SAM" id="SignalP"/>
    </source>
</evidence>
<keyword evidence="3" id="KW-0732">Signal</keyword>
<dbReference type="InterPro" id="IPR020012">
    <property type="entry name" value="LysM_FimV"/>
</dbReference>
<feature type="transmembrane region" description="Helical" evidence="2">
    <location>
        <begin position="457"/>
        <end position="476"/>
    </location>
</feature>
<proteinExistence type="predicted"/>
<keyword evidence="2" id="KW-0472">Membrane</keyword>
<dbReference type="Proteomes" id="UP000586119">
    <property type="component" value="Unassembled WGS sequence"/>
</dbReference>
<gene>
    <name evidence="5" type="ORF">HZS81_10895</name>
</gene>
<feature type="compositionally biased region" description="Basic and acidic residues" evidence="1">
    <location>
        <begin position="714"/>
        <end position="737"/>
    </location>
</feature>
<evidence type="ECO:0000313" key="5">
    <source>
        <dbReference type="EMBL" id="NYS61261.1"/>
    </source>
</evidence>
<evidence type="ECO:0000259" key="4">
    <source>
        <dbReference type="Pfam" id="PF25800"/>
    </source>
</evidence>
<evidence type="ECO:0000256" key="2">
    <source>
        <dbReference type="SAM" id="Phobius"/>
    </source>
</evidence>
<organism evidence="5 6">
    <name type="scientific">Vreelandella salicampi</name>
    <dbReference type="NCBI Taxonomy" id="1449798"/>
    <lineage>
        <taxon>Bacteria</taxon>
        <taxon>Pseudomonadati</taxon>
        <taxon>Pseudomonadota</taxon>
        <taxon>Gammaproteobacteria</taxon>
        <taxon>Oceanospirillales</taxon>
        <taxon>Halomonadaceae</taxon>
        <taxon>Vreelandella</taxon>
    </lineage>
</organism>
<protein>
    <recommendedName>
        <fullName evidence="4">FimV N-terminal domain-containing protein</fullName>
    </recommendedName>
</protein>
<feature type="compositionally biased region" description="Acidic residues" evidence="1">
    <location>
        <begin position="535"/>
        <end position="548"/>
    </location>
</feature>
<keyword evidence="2" id="KW-0812">Transmembrane</keyword>
<comment type="caution">
    <text evidence="5">The sequence shown here is derived from an EMBL/GenBank/DDBJ whole genome shotgun (WGS) entry which is preliminary data.</text>
</comment>
<feature type="compositionally biased region" description="Polar residues" evidence="1">
    <location>
        <begin position="610"/>
        <end position="619"/>
    </location>
</feature>
<feature type="region of interest" description="Disordered" evidence="1">
    <location>
        <begin position="381"/>
        <end position="443"/>
    </location>
</feature>
<keyword evidence="6" id="KW-1185">Reference proteome</keyword>
<feature type="region of interest" description="Disordered" evidence="1">
    <location>
        <begin position="493"/>
        <end position="763"/>
    </location>
</feature>
<evidence type="ECO:0000256" key="1">
    <source>
        <dbReference type="SAM" id="MobiDB-lite"/>
    </source>
</evidence>
<sequence length="763" mass="81270">MKPPITLAMLLSLAVSSPLVHALGVGEAEVGSALNAPLDASIPLVDAQQYSPEMLSVSLAQRSAYASAGLEWSDVIANVNATLQGQPPTIRLTSSQPVDAPWLDLLIVIESPSGRHAHEVTLLFDPADYETEGAQASQAASPSLSQPQSQSQSQSQPQASNRVNTESRAEPSRNETSRADVSRNAVNADVNHPAYVNSGDTLWSVAERLKPEQASVQQMMVALLEANPEVFPSGNINAMRAGFRLDVPADAHVMRRSAAASADAIDAMNAAWRNRDSSLASVALPNLETAANPDEDTPAQQQTGVSDSAEPGIADAVIASAEAVSPSAEVVNASGEAGTLAAQLEQSQAMLAQLIEEREQMRGELDALRSEVSELTEALASQERVDPSAASDVVQEQEAVRDANVESSAAERGTEERVAPTEDAQNTQIEEAETHASASSAGEAGGFPSLPALMENYRWTLITAGLALLLVLLLMIRRRQAREWEDVDQATISEPSVVPNNHASATPPGGATQESAPTQETSSAQNPQASSFTAVEEDIETEELETDPFSEPSPTIYAAQEVYAKNAASEASEPEDSNPEPDAFAIDEPLEWEADDDEDLVRSQAAGLASQRSAGSQDLSDSEDALEAEREMEPEPEPKIEPEAEPKTEASPEPPEASSSEQDTQPDSRFIDYQPPSLSAEPAAPREETPMQPTVEFEPVETNKPQGTEEAEDGEKKEKLLADNVADERQKATKTDSDSPLGEGWEIEEVAFKVPGRDNARSS</sequence>
<feature type="compositionally biased region" description="Polar residues" evidence="1">
    <location>
        <begin position="512"/>
        <end position="533"/>
    </location>
</feature>
<feature type="compositionally biased region" description="Basic and acidic residues" evidence="1">
    <location>
        <begin position="165"/>
        <end position="181"/>
    </location>
</feature>
<keyword evidence="2" id="KW-1133">Transmembrane helix</keyword>
<dbReference type="InterPro" id="IPR057840">
    <property type="entry name" value="FimV_N"/>
</dbReference>
<dbReference type="AlphaFoldDB" id="A0A7Z0LLQ0"/>
<feature type="region of interest" description="Disordered" evidence="1">
    <location>
        <begin position="131"/>
        <end position="193"/>
    </location>
</feature>
<feature type="region of interest" description="Disordered" evidence="1">
    <location>
        <begin position="289"/>
        <end position="308"/>
    </location>
</feature>
<dbReference type="EMBL" id="JACCDF010000009">
    <property type="protein sequence ID" value="NYS61261.1"/>
    <property type="molecule type" value="Genomic_DNA"/>
</dbReference>
<reference evidence="5 6" key="1">
    <citation type="journal article" date="2015" name="Int. J. Syst. Evol. Microbiol.">
        <title>Halomonas salicampi sp. nov., a halotolerant and alkalitolerant bacterium isolated from a saltern soil.</title>
        <authorList>
            <person name="Lee J.C."/>
            <person name="Kim Y.S."/>
            <person name="Yun B.S."/>
            <person name="Whang K.S."/>
        </authorList>
    </citation>
    <scope>NUCLEOTIDE SEQUENCE [LARGE SCALE GENOMIC DNA]</scope>
    <source>
        <strain evidence="5 6">BH103</strain>
    </source>
</reference>
<feature type="chain" id="PRO_5031169543" description="FimV N-terminal domain-containing protein" evidence="3">
    <location>
        <begin position="23"/>
        <end position="763"/>
    </location>
</feature>
<feature type="compositionally biased region" description="Acidic residues" evidence="1">
    <location>
        <begin position="588"/>
        <end position="599"/>
    </location>
</feature>